<dbReference type="SUPFAM" id="SSF51283">
    <property type="entry name" value="dUTPase-like"/>
    <property type="match status" value="1"/>
</dbReference>
<comment type="caution">
    <text evidence="5">Lacks conserved residue(s) required for the propagation of feature annotation.</text>
</comment>
<dbReference type="AlphaFoldDB" id="A0A150PHJ6"/>
<accession>A0A150PHJ6</accession>
<dbReference type="Gene3D" id="2.70.40.10">
    <property type="match status" value="1"/>
</dbReference>
<evidence type="ECO:0000259" key="6">
    <source>
        <dbReference type="Pfam" id="PF00692"/>
    </source>
</evidence>
<dbReference type="NCBIfam" id="TIGR00576">
    <property type="entry name" value="dut"/>
    <property type="match status" value="1"/>
</dbReference>
<sequence>MRIRVPFLRVGPIEVPPPAYQSEGAVGLDLCAAIDAPVTLAPGERRLVPTGYAAALPDGYEGQVRPRSGLALHHGVTVLNSPGTIDPDYRGEIKVVLINLGAEPFTVRRGDRIAQLVICPVALADVVLVSALEPTARGAGGYGSTGVRKEPSP</sequence>
<dbReference type="Proteomes" id="UP000075420">
    <property type="component" value="Unassembled WGS sequence"/>
</dbReference>
<dbReference type="HAMAP" id="MF_00116">
    <property type="entry name" value="dUTPase_bact"/>
    <property type="match status" value="1"/>
</dbReference>
<dbReference type="GO" id="GO:0004170">
    <property type="term" value="F:dUTP diphosphatase activity"/>
    <property type="evidence" value="ECO:0007669"/>
    <property type="project" value="UniProtKB-UniRule"/>
</dbReference>
<comment type="caution">
    <text evidence="7">The sequence shown here is derived from an EMBL/GenBank/DDBJ whole genome shotgun (WGS) entry which is preliminary data.</text>
</comment>
<evidence type="ECO:0000256" key="1">
    <source>
        <dbReference type="ARBA" id="ARBA00006581"/>
    </source>
</evidence>
<dbReference type="CDD" id="cd07557">
    <property type="entry name" value="trimeric_dUTPase"/>
    <property type="match status" value="1"/>
</dbReference>
<evidence type="ECO:0000313" key="8">
    <source>
        <dbReference type="Proteomes" id="UP000075420"/>
    </source>
</evidence>
<keyword evidence="3 5" id="KW-0546">Nucleotide metabolism</keyword>
<dbReference type="NCBIfam" id="NF001862">
    <property type="entry name" value="PRK00601.1"/>
    <property type="match status" value="1"/>
</dbReference>
<evidence type="ECO:0000313" key="7">
    <source>
        <dbReference type="EMBL" id="KYF55140.1"/>
    </source>
</evidence>
<dbReference type="PANTHER" id="PTHR11241">
    <property type="entry name" value="DEOXYURIDINE 5'-TRIPHOSPHATE NUCLEOTIDOHYDROLASE"/>
    <property type="match status" value="1"/>
</dbReference>
<evidence type="ECO:0000256" key="4">
    <source>
        <dbReference type="ARBA" id="ARBA00047686"/>
    </source>
</evidence>
<name>A0A150PHJ6_SORCE</name>
<comment type="catalytic activity">
    <reaction evidence="4 5">
        <text>dUTP + H2O = dUMP + diphosphate + H(+)</text>
        <dbReference type="Rhea" id="RHEA:10248"/>
        <dbReference type="ChEBI" id="CHEBI:15377"/>
        <dbReference type="ChEBI" id="CHEBI:15378"/>
        <dbReference type="ChEBI" id="CHEBI:33019"/>
        <dbReference type="ChEBI" id="CHEBI:61555"/>
        <dbReference type="ChEBI" id="CHEBI:246422"/>
        <dbReference type="EC" id="3.6.1.23"/>
    </reaction>
</comment>
<dbReference type="Pfam" id="PF00692">
    <property type="entry name" value="dUTPase"/>
    <property type="match status" value="1"/>
</dbReference>
<reference evidence="7 8" key="1">
    <citation type="submission" date="2014-02" db="EMBL/GenBank/DDBJ databases">
        <title>The small core and large imbalanced accessory genome model reveals a collaborative survival strategy of Sorangium cellulosum strains in nature.</title>
        <authorList>
            <person name="Han K."/>
            <person name="Peng R."/>
            <person name="Blom J."/>
            <person name="Li Y.-Z."/>
        </authorList>
    </citation>
    <scope>NUCLEOTIDE SEQUENCE [LARGE SCALE GENOMIC DNA]</scope>
    <source>
        <strain evidence="7 8">So0157-25</strain>
    </source>
</reference>
<dbReference type="InterPro" id="IPR033704">
    <property type="entry name" value="dUTPase_trimeric"/>
</dbReference>
<evidence type="ECO:0000256" key="5">
    <source>
        <dbReference type="HAMAP-Rule" id="MF_00116"/>
    </source>
</evidence>
<dbReference type="InterPro" id="IPR008181">
    <property type="entry name" value="dUTPase"/>
</dbReference>
<keyword evidence="2 5" id="KW-0378">Hydrolase</keyword>
<dbReference type="GO" id="GO:0046081">
    <property type="term" value="P:dUTP catabolic process"/>
    <property type="evidence" value="ECO:0007669"/>
    <property type="project" value="InterPro"/>
</dbReference>
<comment type="function">
    <text evidence="5">This enzyme is involved in nucleotide metabolism: it produces dUMP, the immediate precursor of thymidine nucleotides and it decreases the intracellular concentration of dUTP so that uracil cannot be incorporated into DNA.</text>
</comment>
<keyword evidence="5" id="KW-0460">Magnesium</keyword>
<feature type="binding site" evidence="5">
    <location>
        <begin position="67"/>
        <end position="69"/>
    </location>
    <ligand>
        <name>substrate</name>
    </ligand>
</feature>
<feature type="binding site" evidence="5">
    <location>
        <begin position="84"/>
        <end position="86"/>
    </location>
    <ligand>
        <name>substrate</name>
    </ligand>
</feature>
<dbReference type="UniPathway" id="UPA00610">
    <property type="reaction ID" value="UER00666"/>
</dbReference>
<organism evidence="7 8">
    <name type="scientific">Sorangium cellulosum</name>
    <name type="common">Polyangium cellulosum</name>
    <dbReference type="NCBI Taxonomy" id="56"/>
    <lineage>
        <taxon>Bacteria</taxon>
        <taxon>Pseudomonadati</taxon>
        <taxon>Myxococcota</taxon>
        <taxon>Polyangia</taxon>
        <taxon>Polyangiales</taxon>
        <taxon>Polyangiaceae</taxon>
        <taxon>Sorangium</taxon>
    </lineage>
</organism>
<evidence type="ECO:0000256" key="3">
    <source>
        <dbReference type="ARBA" id="ARBA00023080"/>
    </source>
</evidence>
<comment type="cofactor">
    <cofactor evidence="5">
        <name>Mg(2+)</name>
        <dbReference type="ChEBI" id="CHEBI:18420"/>
    </cofactor>
</comment>
<dbReference type="GO" id="GO:0000287">
    <property type="term" value="F:magnesium ion binding"/>
    <property type="evidence" value="ECO:0007669"/>
    <property type="project" value="UniProtKB-UniRule"/>
</dbReference>
<dbReference type="InterPro" id="IPR029054">
    <property type="entry name" value="dUTPase-like"/>
</dbReference>
<gene>
    <name evidence="5" type="primary">dut</name>
    <name evidence="7" type="ORF">BE08_32525</name>
</gene>
<dbReference type="GO" id="GO:0006226">
    <property type="term" value="P:dUMP biosynthetic process"/>
    <property type="evidence" value="ECO:0007669"/>
    <property type="project" value="UniProtKB-UniRule"/>
</dbReference>
<keyword evidence="5" id="KW-0479">Metal-binding</keyword>
<feature type="domain" description="dUTPase-like" evidence="6">
    <location>
        <begin position="17"/>
        <end position="146"/>
    </location>
</feature>
<feature type="binding site" evidence="5">
    <location>
        <position position="80"/>
    </location>
    <ligand>
        <name>substrate</name>
    </ligand>
</feature>
<evidence type="ECO:0000256" key="2">
    <source>
        <dbReference type="ARBA" id="ARBA00022801"/>
    </source>
</evidence>
<comment type="pathway">
    <text evidence="5">Pyrimidine metabolism; dUMP biosynthesis; dUMP from dCTP (dUTP route): step 2/2.</text>
</comment>
<proteinExistence type="inferred from homology"/>
<protein>
    <recommendedName>
        <fullName evidence="5">Deoxyuridine 5'-triphosphate nucleotidohydrolase</fullName>
        <shortName evidence="5">dUTPase</shortName>
        <ecNumber evidence="5">3.6.1.23</ecNumber>
    </recommendedName>
    <alternativeName>
        <fullName evidence="5">dUTP pyrophosphatase</fullName>
    </alternativeName>
</protein>
<dbReference type="EMBL" id="JELY01001623">
    <property type="protein sequence ID" value="KYF55140.1"/>
    <property type="molecule type" value="Genomic_DNA"/>
</dbReference>
<comment type="similarity">
    <text evidence="1 5">Belongs to the dUTPase family.</text>
</comment>
<dbReference type="EC" id="3.6.1.23" evidence="5"/>
<dbReference type="PANTHER" id="PTHR11241:SF0">
    <property type="entry name" value="DEOXYURIDINE 5'-TRIPHOSPHATE NUCLEOTIDOHYDROLASE"/>
    <property type="match status" value="1"/>
</dbReference>
<dbReference type="InterPro" id="IPR036157">
    <property type="entry name" value="dUTPase-like_sf"/>
</dbReference>